<keyword evidence="6" id="KW-0274">FAD</keyword>
<dbReference type="SUPFAM" id="SSF51905">
    <property type="entry name" value="FAD/NAD(P)-binding domain"/>
    <property type="match status" value="1"/>
</dbReference>
<evidence type="ECO:0000256" key="1">
    <source>
        <dbReference type="ARBA" id="ARBA00001974"/>
    </source>
</evidence>
<dbReference type="Gene3D" id="3.50.50.60">
    <property type="entry name" value="FAD/NAD(P)-binding domain"/>
    <property type="match status" value="2"/>
</dbReference>
<comment type="similarity">
    <text evidence="3">Belongs to the FAD-dependent oxidoreductase family.</text>
</comment>
<evidence type="ECO:0000259" key="14">
    <source>
        <dbReference type="Pfam" id="PF14721"/>
    </source>
</evidence>
<evidence type="ECO:0000256" key="7">
    <source>
        <dbReference type="ARBA" id="ARBA00022946"/>
    </source>
</evidence>
<dbReference type="InterPro" id="IPR023753">
    <property type="entry name" value="FAD/NAD-binding_dom"/>
</dbReference>
<feature type="domain" description="Mitochondrial apoptosis-inducing factor C-terminal" evidence="14">
    <location>
        <begin position="543"/>
        <end position="643"/>
    </location>
</feature>
<keyword evidence="4" id="KW-0285">Flavoprotein</keyword>
<protein>
    <recommendedName>
        <fullName evidence="17">Apoptosis-inducing factor 1, mitochondrial</fullName>
    </recommendedName>
</protein>
<keyword evidence="9" id="KW-0520">NAD</keyword>
<feature type="domain" description="FAD/NAD(P)-binding" evidence="13">
    <location>
        <begin position="194"/>
        <end position="540"/>
    </location>
</feature>
<dbReference type="SUPFAM" id="SSF55424">
    <property type="entry name" value="FAD/NAD-linked reductases, dimerisation (C-terminal) domain"/>
    <property type="match status" value="1"/>
</dbReference>
<dbReference type="Gene3D" id="3.30.390.30">
    <property type="match status" value="1"/>
</dbReference>
<evidence type="ECO:0000256" key="2">
    <source>
        <dbReference type="ARBA" id="ARBA00004173"/>
    </source>
</evidence>
<evidence type="ECO:0000313" key="15">
    <source>
        <dbReference type="EMBL" id="KAG7304685.1"/>
    </source>
</evidence>
<evidence type="ECO:0000256" key="6">
    <source>
        <dbReference type="ARBA" id="ARBA00022827"/>
    </source>
</evidence>
<dbReference type="Proteomes" id="UP000823941">
    <property type="component" value="Chromosome 14"/>
</dbReference>
<dbReference type="InterPro" id="IPR036188">
    <property type="entry name" value="FAD/NAD-bd_sf"/>
</dbReference>
<reference evidence="15 16" key="1">
    <citation type="submission" date="2021-06" db="EMBL/GenBank/DDBJ databases">
        <title>A haploid diamondback moth (Plutella xylostella L.) genome assembly resolves 31 chromosomes and identifies a diamide resistance mutation.</title>
        <authorList>
            <person name="Ward C.M."/>
            <person name="Perry K.D."/>
            <person name="Baker G."/>
            <person name="Powis K."/>
            <person name="Heckel D.G."/>
            <person name="Baxter S.W."/>
        </authorList>
    </citation>
    <scope>NUCLEOTIDE SEQUENCE [LARGE SCALE GENOMIC DNA]</scope>
    <source>
        <strain evidence="15 16">LV</strain>
        <tissue evidence="15">Single pupa</tissue>
    </source>
</reference>
<sequence length="713" mass="79378">MRPLLGVPFKYSIKFLSSNIVSVRRPDVSYFVHLRNKSDKCCKDVSQTEGKKVEVWPRPEGTLKGYKMNRSSTPEDQPPNYDPYRIKMPNVVVPPLPPSNAKPAIECARTKGPCAAPPHDTAPPCPPPPRKQFPWRYLLPPLLFAAFMGLLYKFILWRNKVIKEQEYQAGQISGCVKTKMRPPTPAEDLPACVQYLIIGAGTAGWAAYQAIRKHDPTAKVFFVTRENTYPYDLPPLSKYMWFNPGPPDITALNYTVNGKQESMYTCDCKDFLDPARFARHKGPAVSIALGCAAAAVDADEHVATVKTSAGERQVYYERCLLAPGSKPRQMEVFKSAPRDVRNKVTYLRTIKDFDAAYKRVKRAKHVTVVGGGILGSELAYYLGASHEQQGSSVTSFSDDDEDSKTEFLHIFKDKGILSGIIPEYLSEWAAERIKCPHVKTKPLTQVYDAYPTEDGRVELALSDGTTVITDHIFASVGHVPRTEVAAASGLEVGPDGGILVNAEMMARTHLFVAGDAASYYNQKKDTRMRCEHYDNALQSGAVAGANMTGYWTVNNAESHWWFKLGDHLKMEVIGDVGACMPTIGIWKQCESEERDSDTDDKPTDKAQTHRACYQDPNYEARYEKGIIFYLEEETIVGVALWNIPPIDNRRDVVTEILQSRPSYKDISDIADTLGFPAAECSVYERRGGAERGGGGGDQATADQQICITNKKVW</sequence>
<evidence type="ECO:0000256" key="10">
    <source>
        <dbReference type="ARBA" id="ARBA00023128"/>
    </source>
</evidence>
<dbReference type="PANTHER" id="PTHR43557">
    <property type="entry name" value="APOPTOSIS-INDUCING FACTOR 1"/>
    <property type="match status" value="1"/>
</dbReference>
<dbReference type="InterPro" id="IPR016156">
    <property type="entry name" value="FAD/NAD-linked_Rdtase_dimer_sf"/>
</dbReference>
<name>A0ABQ7QI00_PLUXY</name>
<keyword evidence="16" id="KW-1185">Reference proteome</keyword>
<dbReference type="InterPro" id="IPR029324">
    <property type="entry name" value="AIF_C"/>
</dbReference>
<evidence type="ECO:0000259" key="13">
    <source>
        <dbReference type="Pfam" id="PF07992"/>
    </source>
</evidence>
<evidence type="ECO:0000256" key="12">
    <source>
        <dbReference type="SAM" id="MobiDB-lite"/>
    </source>
</evidence>
<dbReference type="Pfam" id="PF07992">
    <property type="entry name" value="Pyr_redox_2"/>
    <property type="match status" value="1"/>
</dbReference>
<comment type="caution">
    <text evidence="15">The sequence shown here is derived from an EMBL/GenBank/DDBJ whole genome shotgun (WGS) entry which is preliminary data.</text>
</comment>
<keyword evidence="7" id="KW-0809">Transit peptide</keyword>
<dbReference type="SMART" id="SM01353">
    <property type="entry name" value="AIF_C"/>
    <property type="match status" value="1"/>
</dbReference>
<keyword evidence="8" id="KW-0560">Oxidoreductase</keyword>
<comment type="subcellular location">
    <subcellularLocation>
        <location evidence="2">Mitochondrion</location>
    </subcellularLocation>
</comment>
<evidence type="ECO:0000256" key="11">
    <source>
        <dbReference type="ARBA" id="ARBA00047786"/>
    </source>
</evidence>
<evidence type="ECO:0000256" key="9">
    <source>
        <dbReference type="ARBA" id="ARBA00023027"/>
    </source>
</evidence>
<evidence type="ECO:0000256" key="8">
    <source>
        <dbReference type="ARBA" id="ARBA00023002"/>
    </source>
</evidence>
<dbReference type="EMBL" id="JAHIBW010000014">
    <property type="protein sequence ID" value="KAG7304685.1"/>
    <property type="molecule type" value="Genomic_DNA"/>
</dbReference>
<organism evidence="15 16">
    <name type="scientific">Plutella xylostella</name>
    <name type="common">Diamondback moth</name>
    <name type="synonym">Plutella maculipennis</name>
    <dbReference type="NCBI Taxonomy" id="51655"/>
    <lineage>
        <taxon>Eukaryota</taxon>
        <taxon>Metazoa</taxon>
        <taxon>Ecdysozoa</taxon>
        <taxon>Arthropoda</taxon>
        <taxon>Hexapoda</taxon>
        <taxon>Insecta</taxon>
        <taxon>Pterygota</taxon>
        <taxon>Neoptera</taxon>
        <taxon>Endopterygota</taxon>
        <taxon>Lepidoptera</taxon>
        <taxon>Glossata</taxon>
        <taxon>Ditrysia</taxon>
        <taxon>Yponomeutoidea</taxon>
        <taxon>Plutellidae</taxon>
        <taxon>Plutella</taxon>
    </lineage>
</organism>
<keyword evidence="10" id="KW-0496">Mitochondrion</keyword>
<dbReference type="PANTHER" id="PTHR43557:SF4">
    <property type="entry name" value="APOPTOSIS-INDUCING FACTOR 1, MITOCHONDRIAL"/>
    <property type="match status" value="1"/>
</dbReference>
<gene>
    <name evidence="15" type="ORF">JYU34_010031</name>
</gene>
<evidence type="ECO:0000313" key="16">
    <source>
        <dbReference type="Proteomes" id="UP000823941"/>
    </source>
</evidence>
<evidence type="ECO:0000256" key="3">
    <source>
        <dbReference type="ARBA" id="ARBA00006442"/>
    </source>
</evidence>
<dbReference type="PRINTS" id="PR00368">
    <property type="entry name" value="FADPNR"/>
</dbReference>
<evidence type="ECO:0008006" key="17">
    <source>
        <dbReference type="Google" id="ProtNLM"/>
    </source>
</evidence>
<dbReference type="InterPro" id="IPR050446">
    <property type="entry name" value="FAD-oxidoreductase/Apoptosis"/>
</dbReference>
<keyword evidence="5" id="KW-0053">Apoptosis</keyword>
<evidence type="ECO:0000256" key="5">
    <source>
        <dbReference type="ARBA" id="ARBA00022703"/>
    </source>
</evidence>
<comment type="catalytic activity">
    <reaction evidence="11">
        <text>A + NADH + H(+) = AH2 + NAD(+)</text>
        <dbReference type="Rhea" id="RHEA:11356"/>
        <dbReference type="ChEBI" id="CHEBI:13193"/>
        <dbReference type="ChEBI" id="CHEBI:15378"/>
        <dbReference type="ChEBI" id="CHEBI:17499"/>
        <dbReference type="ChEBI" id="CHEBI:57540"/>
        <dbReference type="ChEBI" id="CHEBI:57945"/>
    </reaction>
</comment>
<proteinExistence type="inferred from homology"/>
<dbReference type="PRINTS" id="PR00411">
    <property type="entry name" value="PNDRDTASEI"/>
</dbReference>
<feature type="region of interest" description="Disordered" evidence="12">
    <location>
        <begin position="590"/>
        <end position="609"/>
    </location>
</feature>
<dbReference type="Pfam" id="PF14721">
    <property type="entry name" value="AIF_C"/>
    <property type="match status" value="1"/>
</dbReference>
<comment type="cofactor">
    <cofactor evidence="1">
        <name>FAD</name>
        <dbReference type="ChEBI" id="CHEBI:57692"/>
    </cofactor>
</comment>
<accession>A0ABQ7QI00</accession>
<evidence type="ECO:0000256" key="4">
    <source>
        <dbReference type="ARBA" id="ARBA00022630"/>
    </source>
</evidence>